<organism evidence="1 2">
    <name type="scientific">Romanomermis culicivorax</name>
    <name type="common">Nematode worm</name>
    <dbReference type="NCBI Taxonomy" id="13658"/>
    <lineage>
        <taxon>Eukaryota</taxon>
        <taxon>Metazoa</taxon>
        <taxon>Ecdysozoa</taxon>
        <taxon>Nematoda</taxon>
        <taxon>Enoplea</taxon>
        <taxon>Dorylaimia</taxon>
        <taxon>Mermithida</taxon>
        <taxon>Mermithoidea</taxon>
        <taxon>Mermithidae</taxon>
        <taxon>Romanomermis</taxon>
    </lineage>
</organism>
<reference evidence="2" key="1">
    <citation type="submission" date="2022-11" db="UniProtKB">
        <authorList>
            <consortium name="WormBaseParasite"/>
        </authorList>
    </citation>
    <scope>IDENTIFICATION</scope>
</reference>
<evidence type="ECO:0000313" key="1">
    <source>
        <dbReference type="Proteomes" id="UP000887565"/>
    </source>
</evidence>
<evidence type="ECO:0000313" key="2">
    <source>
        <dbReference type="WBParaSite" id="nRc.2.0.1.t05411-RA"/>
    </source>
</evidence>
<sequence>MSGHSGLGTSGGSRIASSLSKVESLSPVPQYLDLPQTSPSRCVIVPPTILTTRQQINTIKSDEIRPAVPTIQPKRIKNSTPKMFCTQGKKTPIKVPMVAGCCDF</sequence>
<keyword evidence="1" id="KW-1185">Reference proteome</keyword>
<dbReference type="AlphaFoldDB" id="A0A915HV45"/>
<name>A0A915HV45_ROMCU</name>
<protein>
    <submittedName>
        <fullName evidence="2">Uncharacterized protein</fullName>
    </submittedName>
</protein>
<dbReference type="WBParaSite" id="nRc.2.0.1.t05411-RA">
    <property type="protein sequence ID" value="nRc.2.0.1.t05411-RA"/>
    <property type="gene ID" value="nRc.2.0.1.g05411"/>
</dbReference>
<proteinExistence type="predicted"/>
<dbReference type="Proteomes" id="UP000887565">
    <property type="component" value="Unplaced"/>
</dbReference>
<accession>A0A915HV45</accession>